<proteinExistence type="predicted"/>
<dbReference type="CDD" id="cd07989">
    <property type="entry name" value="LPLAT_AGPAT-like"/>
    <property type="match status" value="1"/>
</dbReference>
<comment type="caution">
    <text evidence="4">The sequence shown here is derived from an EMBL/GenBank/DDBJ whole genome shotgun (WGS) entry which is preliminary data.</text>
</comment>
<sequence>MLVYWFLYWTVRTAFFLYFRVRVTGLENCPKTGALIVIANHRSGFDPPMVGAILRRPVHFMTKVELWSYPLLPIVFKYVQAYPVRRGRPDRKAIKHSLDILRRGEIIVLFPEGHRSATGELQEARSGVVYLAQRTNCQLLPIGITGTYGFRHTVRFVFGQPFQLDPKMDRKVAQQLVMDKIRELIKQGEAIEKASTRPSAHVQRH</sequence>
<dbReference type="EMBL" id="PXYV01000011">
    <property type="protein sequence ID" value="PSR22831.1"/>
    <property type="molecule type" value="Genomic_DNA"/>
</dbReference>
<evidence type="ECO:0000313" key="5">
    <source>
        <dbReference type="Proteomes" id="UP000241848"/>
    </source>
</evidence>
<accession>A0A2T2WKR2</accession>
<dbReference type="AlphaFoldDB" id="A0A2T2WKR2"/>
<keyword evidence="1 4" id="KW-0808">Transferase</keyword>
<reference evidence="4 5" key="1">
    <citation type="journal article" date="2014" name="BMC Genomics">
        <title>Comparison of environmental and isolate Sulfobacillus genomes reveals diverse carbon, sulfur, nitrogen, and hydrogen metabolisms.</title>
        <authorList>
            <person name="Justice N.B."/>
            <person name="Norman A."/>
            <person name="Brown C.T."/>
            <person name="Singh A."/>
            <person name="Thomas B.C."/>
            <person name="Banfield J.F."/>
        </authorList>
    </citation>
    <scope>NUCLEOTIDE SEQUENCE [LARGE SCALE GENOMIC DNA]</scope>
    <source>
        <strain evidence="4">AMDSBA3</strain>
    </source>
</reference>
<dbReference type="InterPro" id="IPR002123">
    <property type="entry name" value="Plipid/glycerol_acylTrfase"/>
</dbReference>
<keyword evidence="2 4" id="KW-0012">Acyltransferase</keyword>
<dbReference type="PANTHER" id="PTHR10434:SF11">
    <property type="entry name" value="1-ACYL-SN-GLYCEROL-3-PHOSPHATE ACYLTRANSFERASE"/>
    <property type="match status" value="1"/>
</dbReference>
<dbReference type="GO" id="GO:0006654">
    <property type="term" value="P:phosphatidic acid biosynthetic process"/>
    <property type="evidence" value="ECO:0007669"/>
    <property type="project" value="TreeGrafter"/>
</dbReference>
<name>A0A2T2WKR2_9FIRM</name>
<evidence type="ECO:0000259" key="3">
    <source>
        <dbReference type="SMART" id="SM00563"/>
    </source>
</evidence>
<gene>
    <name evidence="4" type="ORF">C7B45_04995</name>
</gene>
<evidence type="ECO:0000256" key="2">
    <source>
        <dbReference type="ARBA" id="ARBA00023315"/>
    </source>
</evidence>
<dbReference type="GO" id="GO:0003841">
    <property type="term" value="F:1-acylglycerol-3-phosphate O-acyltransferase activity"/>
    <property type="evidence" value="ECO:0007669"/>
    <property type="project" value="TreeGrafter"/>
</dbReference>
<dbReference type="PANTHER" id="PTHR10434">
    <property type="entry name" value="1-ACYL-SN-GLYCEROL-3-PHOSPHATE ACYLTRANSFERASE"/>
    <property type="match status" value="1"/>
</dbReference>
<protein>
    <submittedName>
        <fullName evidence="4">1-acyl-sn-glycerol-3-phosphate acyltransferase</fullName>
    </submittedName>
</protein>
<dbReference type="Pfam" id="PF01553">
    <property type="entry name" value="Acyltransferase"/>
    <property type="match status" value="1"/>
</dbReference>
<dbReference type="SUPFAM" id="SSF69593">
    <property type="entry name" value="Glycerol-3-phosphate (1)-acyltransferase"/>
    <property type="match status" value="1"/>
</dbReference>
<dbReference type="SMART" id="SM00563">
    <property type="entry name" value="PlsC"/>
    <property type="match status" value="1"/>
</dbReference>
<organism evidence="4 5">
    <name type="scientific">Sulfobacillus acidophilus</name>
    <dbReference type="NCBI Taxonomy" id="53633"/>
    <lineage>
        <taxon>Bacteria</taxon>
        <taxon>Bacillati</taxon>
        <taxon>Bacillota</taxon>
        <taxon>Clostridia</taxon>
        <taxon>Eubacteriales</taxon>
        <taxon>Clostridiales Family XVII. Incertae Sedis</taxon>
        <taxon>Sulfobacillus</taxon>
    </lineage>
</organism>
<dbReference type="Proteomes" id="UP000241848">
    <property type="component" value="Unassembled WGS sequence"/>
</dbReference>
<evidence type="ECO:0000256" key="1">
    <source>
        <dbReference type="ARBA" id="ARBA00022679"/>
    </source>
</evidence>
<feature type="domain" description="Phospholipid/glycerol acyltransferase" evidence="3">
    <location>
        <begin position="35"/>
        <end position="147"/>
    </location>
</feature>
<evidence type="ECO:0000313" key="4">
    <source>
        <dbReference type="EMBL" id="PSR22831.1"/>
    </source>
</evidence>